<dbReference type="AlphaFoldDB" id="A0A8D8UE16"/>
<accession>A0A8D8UE16</accession>
<evidence type="ECO:0000313" key="1">
    <source>
        <dbReference type="EMBL" id="CAG6703244.1"/>
    </source>
</evidence>
<dbReference type="EMBL" id="HBUF01340893">
    <property type="protein sequence ID" value="CAG6703240.1"/>
    <property type="molecule type" value="Transcribed_RNA"/>
</dbReference>
<dbReference type="EMBL" id="HBUF01340894">
    <property type="protein sequence ID" value="CAG6703244.1"/>
    <property type="molecule type" value="Transcribed_RNA"/>
</dbReference>
<dbReference type="EMBL" id="HBUF01340898">
    <property type="protein sequence ID" value="CAG6703267.1"/>
    <property type="molecule type" value="Transcribed_RNA"/>
</dbReference>
<organism evidence="1">
    <name type="scientific">Cacopsylla melanoneura</name>
    <dbReference type="NCBI Taxonomy" id="428564"/>
    <lineage>
        <taxon>Eukaryota</taxon>
        <taxon>Metazoa</taxon>
        <taxon>Ecdysozoa</taxon>
        <taxon>Arthropoda</taxon>
        <taxon>Hexapoda</taxon>
        <taxon>Insecta</taxon>
        <taxon>Pterygota</taxon>
        <taxon>Neoptera</taxon>
        <taxon>Paraneoptera</taxon>
        <taxon>Hemiptera</taxon>
        <taxon>Sternorrhyncha</taxon>
        <taxon>Psylloidea</taxon>
        <taxon>Psyllidae</taxon>
        <taxon>Psyllinae</taxon>
        <taxon>Cacopsylla</taxon>
    </lineage>
</organism>
<dbReference type="EMBL" id="HBUF01340895">
    <property type="protein sequence ID" value="CAG6703250.1"/>
    <property type="molecule type" value="Transcribed_RNA"/>
</dbReference>
<dbReference type="EMBL" id="HBUF01340896">
    <property type="protein sequence ID" value="CAG6703255.1"/>
    <property type="molecule type" value="Transcribed_RNA"/>
</dbReference>
<protein>
    <submittedName>
        <fullName evidence="1">Uncharacterized protein</fullName>
    </submittedName>
</protein>
<dbReference type="EMBL" id="HBUF01340892">
    <property type="protein sequence ID" value="CAG6703233.1"/>
    <property type="molecule type" value="Transcribed_RNA"/>
</dbReference>
<name>A0A8D8UE16_9HEMI</name>
<dbReference type="EMBL" id="HBUF01340890">
    <property type="protein sequence ID" value="CAG6703224.1"/>
    <property type="molecule type" value="Transcribed_RNA"/>
</dbReference>
<proteinExistence type="predicted"/>
<dbReference type="EMBL" id="HBUF01340897">
    <property type="protein sequence ID" value="CAG6703263.1"/>
    <property type="molecule type" value="Transcribed_RNA"/>
</dbReference>
<reference evidence="1" key="1">
    <citation type="submission" date="2021-05" db="EMBL/GenBank/DDBJ databases">
        <authorList>
            <person name="Alioto T."/>
            <person name="Alioto T."/>
            <person name="Gomez Garrido J."/>
        </authorList>
    </citation>
    <scope>NUCLEOTIDE SEQUENCE</scope>
</reference>
<dbReference type="EMBL" id="HBUF01340891">
    <property type="protein sequence ID" value="CAG6703229.1"/>
    <property type="molecule type" value="Transcribed_RNA"/>
</dbReference>
<sequence length="155" mass="17774">MSLLMVSTVSGRWLAILFLPPDKELLLSLFPPIEIVRVLSPLQGMPIVQNPIRSHPLTLVRNTAGRIRKINLTRVPIFVQLLFGRVDNRANFHDVLFVFVLVEARPQHDGLDAQLNDVVVKRFQIAHRTLVQRLDLLLVRFQLQWDLDGLANEQC</sequence>